<proteinExistence type="predicted"/>
<dbReference type="AlphaFoldDB" id="A0A1F4NSF7"/>
<protein>
    <recommendedName>
        <fullName evidence="4">SbsA Ig-like domain-containing protein</fullName>
    </recommendedName>
</protein>
<evidence type="ECO:0008006" key="4">
    <source>
        <dbReference type="Google" id="ProtNLM"/>
    </source>
</evidence>
<dbReference type="Proteomes" id="UP000176651">
    <property type="component" value="Unassembled WGS sequence"/>
</dbReference>
<organism evidence="2 3">
    <name type="scientific">candidate division Kazan bacterium RBG_13_50_9</name>
    <dbReference type="NCBI Taxonomy" id="1798535"/>
    <lineage>
        <taxon>Bacteria</taxon>
        <taxon>Bacteria division Kazan-3B-28</taxon>
    </lineage>
</organism>
<dbReference type="STRING" id="1798535.A2V68_00180"/>
<sequence length="1274" mass="132777">MSISFKKMTRVVSWLMTFGVAFAFSVPTAQAIEFFPTPGRYQWVSQSGTLSTDGTAHEVRVNAGDTVQLSLTIKNRTIDPRAQIWYGVPPGGTLLPEVAPYRGAHELRVGVKNDEILTWIDSSSFLANPDGDDNRFAVYNGADARPGDSLTFTWNLKIKAGTADGTYNLYTMVVREFDSRFRQVDAAGRLIASDDVFWRVIVGQGTTTPTTSGALTVSLSSQTPVAASVATGGNANFTRITLTAAAGTTVKVSQIFVTRDGLSADSDVENVKLLTAEGVQVGGTAGGFNANHQAQIYINPALALTGSQDYYIRAGLISTASAGRTARLGIAANSDLVSDATSTGGAPVYGNFMTVVNVTIGSVTVAEDGSVSDDTPDVGETDIITNTFKITAGSTESITIERITVMKAGSSETADSNNIELWDVTHGATLGTTVGWTADGKASWPVNLALGKGDTIRLRVQLDIVDGVGLTVNTDIADGSDYLVFAKGDIYGFYITPTASSASNWSVQSAGSNNLGQGDYNQTINSGSLTITKSAASPGTSTVTVADNQVLTIWDFDVRGESMRISATNVDIEANGTWGSGETFADLTNGRLYAVATGNVLAGPVDGATDTDGGSDAADDGTFAFTNTFVLAPGVTQVGFKVRIGVDFDGAETLAATIGDATDVTAKGLITNNSISPSGLEAAGNTQTIKAGAATLATLGNPSAKNVVVGIKGYTWSTFSIDATQSGEDVLVSSLTVTDTLADTADMADIDAAQLWADKDYNGSWETLVTNTEYPTGGGGTSDTHTFTLKETLRVTKGKAMGLAFIGDLLTSAYTNAGEDHTITLTSGTITGADTGSDIGEGTSGAAGAQTITEVGTVTVSLDSSSPDSVLMIAGTTNVIGAWKLYAADEAFRVEKLAFEFINSAGSDATDGSDSVKNITLTYPKKDGSTGTVTKALSLDDQDAFVFDGLDMWIVQDSYATVTLSVDFYKINYAGEPADFQEYIAVTLEADDETNDYFTAIGQSSGTEDDDCGADTANNGMILYKTILTVSKNTTGLSTVLTAGTLDLYQWTVTADTIANGMTTGGGAAIKKFLFTVTISDADAGDTLGLDQFTILRNGSQVTNVDIAEIAFAGTYTSNVEDSETNGEENVGEGASNVQVAFISETTTETGEQTVAAGATVTYLLRAVTGALSAYESNDTIAVVLENDVALPASQTTAYLSDDDATNNEYIVALQNSSGTQDTADVEFIWSDISGSNHTSGFDDDGVAETSQPDWTNGYLVKNFPLATFVLTAA</sequence>
<accession>A0A1F4NSF7</accession>
<gene>
    <name evidence="2" type="ORF">A2V68_00180</name>
</gene>
<reference evidence="2 3" key="1">
    <citation type="journal article" date="2016" name="Nat. Commun.">
        <title>Thousands of microbial genomes shed light on interconnected biogeochemical processes in an aquifer system.</title>
        <authorList>
            <person name="Anantharaman K."/>
            <person name="Brown C.T."/>
            <person name="Hug L.A."/>
            <person name="Sharon I."/>
            <person name="Castelle C.J."/>
            <person name="Probst A.J."/>
            <person name="Thomas B.C."/>
            <person name="Singh A."/>
            <person name="Wilkins M.J."/>
            <person name="Karaoz U."/>
            <person name="Brodie E.L."/>
            <person name="Williams K.H."/>
            <person name="Hubbard S.S."/>
            <person name="Banfield J.F."/>
        </authorList>
    </citation>
    <scope>NUCLEOTIDE SEQUENCE [LARGE SCALE GENOMIC DNA]</scope>
</reference>
<evidence type="ECO:0000313" key="3">
    <source>
        <dbReference type="Proteomes" id="UP000176651"/>
    </source>
</evidence>
<feature type="chain" id="PRO_5009512977" description="SbsA Ig-like domain-containing protein" evidence="1">
    <location>
        <begin position="24"/>
        <end position="1274"/>
    </location>
</feature>
<keyword evidence="1" id="KW-0732">Signal</keyword>
<comment type="caution">
    <text evidence="2">The sequence shown here is derived from an EMBL/GenBank/DDBJ whole genome shotgun (WGS) entry which is preliminary data.</text>
</comment>
<feature type="signal peptide" evidence="1">
    <location>
        <begin position="1"/>
        <end position="23"/>
    </location>
</feature>
<dbReference type="EMBL" id="META01000003">
    <property type="protein sequence ID" value="OGB74187.1"/>
    <property type="molecule type" value="Genomic_DNA"/>
</dbReference>
<evidence type="ECO:0000313" key="2">
    <source>
        <dbReference type="EMBL" id="OGB74187.1"/>
    </source>
</evidence>
<name>A0A1F4NSF7_UNCK3</name>
<evidence type="ECO:0000256" key="1">
    <source>
        <dbReference type="SAM" id="SignalP"/>
    </source>
</evidence>